<dbReference type="RefSeq" id="WP_115180536.1">
    <property type="nucleotide sequence ID" value="NZ_UGHY01000002.1"/>
</dbReference>
<evidence type="ECO:0000313" key="2">
    <source>
        <dbReference type="Proteomes" id="UP000254186"/>
    </source>
</evidence>
<proteinExistence type="predicted"/>
<sequence>MNKPSCLSRINFVILLFLLCTYLGFINPKSWIDNIHSKSGIEVITPIQALENKVTELKRTVDTSNVFWGNEYHNLITKEEFNKYQHLSKSTVDWIIGSIKNLQGNINLSNQIAYWRSEYEKKYCDDNNYINRDVCKNINTHLFNLEQKLSK</sequence>
<accession>A0A377JLI1</accession>
<dbReference type="EMBL" id="UGHY01000002">
    <property type="protein sequence ID" value="STP05865.1"/>
    <property type="molecule type" value="Genomic_DNA"/>
</dbReference>
<name>A0A377JLI1_HAEPA</name>
<dbReference type="Proteomes" id="UP000254186">
    <property type="component" value="Unassembled WGS sequence"/>
</dbReference>
<evidence type="ECO:0000313" key="1">
    <source>
        <dbReference type="EMBL" id="STP05865.1"/>
    </source>
</evidence>
<dbReference type="AlphaFoldDB" id="A0A377JLI1"/>
<organism evidence="1 2">
    <name type="scientific">Haemophilus parainfluenzae</name>
    <dbReference type="NCBI Taxonomy" id="729"/>
    <lineage>
        <taxon>Bacteria</taxon>
        <taxon>Pseudomonadati</taxon>
        <taxon>Pseudomonadota</taxon>
        <taxon>Gammaproteobacteria</taxon>
        <taxon>Pasteurellales</taxon>
        <taxon>Pasteurellaceae</taxon>
        <taxon>Haemophilus</taxon>
    </lineage>
</organism>
<protein>
    <submittedName>
        <fullName evidence="1">Uncharacterized protein</fullName>
    </submittedName>
</protein>
<reference evidence="1 2" key="1">
    <citation type="submission" date="2018-06" db="EMBL/GenBank/DDBJ databases">
        <authorList>
            <consortium name="Pathogen Informatics"/>
            <person name="Doyle S."/>
        </authorList>
    </citation>
    <scope>NUCLEOTIDE SEQUENCE [LARGE SCALE GENOMIC DNA]</scope>
    <source>
        <strain evidence="1 2">NCTC10672</strain>
    </source>
</reference>
<gene>
    <name evidence="1" type="ORF">NCTC10672_01839</name>
</gene>